<dbReference type="InterPro" id="IPR023187">
    <property type="entry name" value="Tscrpt_reg_MarR-type_CS"/>
</dbReference>
<dbReference type="STRING" id="449659.IV66_GL000877"/>
<dbReference type="PATRIC" id="fig|449659.4.peg.883"/>
<dbReference type="RefSeq" id="WP_017867786.1">
    <property type="nucleotide sequence ID" value="NZ_BJYB01000006.1"/>
</dbReference>
<sequence>MDEITEQFLIFNKLFRRYIDLHHKNLGKYGNFLQGQGRILSVLKMKPDISQKDLTYILAVRPQSLGELLVKLEKNELIKRYPSQSDRRIMMIHLTDKGKKVACKVTEGHNVALFDQLTKEEKKQFVSILRKLSKNMQEELPNGDKNESFYDDPQKHFEMIRKLQNTRKDQPTDF</sequence>
<dbReference type="OrthoDB" id="3254893at2"/>
<evidence type="ECO:0000259" key="4">
    <source>
        <dbReference type="PROSITE" id="PS50995"/>
    </source>
</evidence>
<dbReference type="InterPro" id="IPR036390">
    <property type="entry name" value="WH_DNA-bd_sf"/>
</dbReference>
<dbReference type="Gene3D" id="1.10.10.10">
    <property type="entry name" value="Winged helix-like DNA-binding domain superfamily/Winged helix DNA-binding domain"/>
    <property type="match status" value="1"/>
</dbReference>
<dbReference type="EMBL" id="JQCN01000069">
    <property type="protein sequence ID" value="KRN95854.1"/>
    <property type="molecule type" value="Genomic_DNA"/>
</dbReference>
<protein>
    <submittedName>
        <fullName evidence="5">MarR family transcriptional regulator</fullName>
    </submittedName>
</protein>
<dbReference type="Proteomes" id="UP000051886">
    <property type="component" value="Unassembled WGS sequence"/>
</dbReference>
<dbReference type="PROSITE" id="PS50995">
    <property type="entry name" value="HTH_MARR_2"/>
    <property type="match status" value="1"/>
</dbReference>
<keyword evidence="2" id="KW-0238">DNA-binding</keyword>
<dbReference type="GO" id="GO:0003700">
    <property type="term" value="F:DNA-binding transcription factor activity"/>
    <property type="evidence" value="ECO:0007669"/>
    <property type="project" value="InterPro"/>
</dbReference>
<evidence type="ECO:0000313" key="5">
    <source>
        <dbReference type="EMBL" id="KRN95854.1"/>
    </source>
</evidence>
<gene>
    <name evidence="5" type="ORF">IV66_GL000877</name>
</gene>
<dbReference type="PANTHER" id="PTHR42756">
    <property type="entry name" value="TRANSCRIPTIONAL REGULATOR, MARR"/>
    <property type="match status" value="1"/>
</dbReference>
<evidence type="ECO:0000313" key="6">
    <source>
        <dbReference type="Proteomes" id="UP000051886"/>
    </source>
</evidence>
<dbReference type="PRINTS" id="PR00598">
    <property type="entry name" value="HTHMARR"/>
</dbReference>
<keyword evidence="1" id="KW-0805">Transcription regulation</keyword>
<evidence type="ECO:0000256" key="1">
    <source>
        <dbReference type="ARBA" id="ARBA00023015"/>
    </source>
</evidence>
<dbReference type="PROSITE" id="PS01117">
    <property type="entry name" value="HTH_MARR_1"/>
    <property type="match status" value="1"/>
</dbReference>
<dbReference type="InterPro" id="IPR036388">
    <property type="entry name" value="WH-like_DNA-bd_sf"/>
</dbReference>
<organism evidence="5 6">
    <name type="scientific">Ligilactobacillus pobuzihii</name>
    <dbReference type="NCBI Taxonomy" id="449659"/>
    <lineage>
        <taxon>Bacteria</taxon>
        <taxon>Bacillati</taxon>
        <taxon>Bacillota</taxon>
        <taxon>Bacilli</taxon>
        <taxon>Lactobacillales</taxon>
        <taxon>Lactobacillaceae</taxon>
        <taxon>Ligilactobacillus</taxon>
    </lineage>
</organism>
<dbReference type="SUPFAM" id="SSF46785">
    <property type="entry name" value="Winged helix' DNA-binding domain"/>
    <property type="match status" value="1"/>
</dbReference>
<dbReference type="Pfam" id="PF01047">
    <property type="entry name" value="MarR"/>
    <property type="match status" value="1"/>
</dbReference>
<dbReference type="AlphaFoldDB" id="A0A0R2L2K1"/>
<keyword evidence="6" id="KW-1185">Reference proteome</keyword>
<dbReference type="PANTHER" id="PTHR42756:SF1">
    <property type="entry name" value="TRANSCRIPTIONAL REPRESSOR OF EMRAB OPERON"/>
    <property type="match status" value="1"/>
</dbReference>
<comment type="caution">
    <text evidence="5">The sequence shown here is derived from an EMBL/GenBank/DDBJ whole genome shotgun (WGS) entry which is preliminary data.</text>
</comment>
<name>A0A0R2L2K1_9LACO</name>
<accession>A0A0R2L2K1</accession>
<keyword evidence="3" id="KW-0804">Transcription</keyword>
<reference evidence="5 6" key="1">
    <citation type="journal article" date="2015" name="Genome Announc.">
        <title>Expanding the biotechnology potential of lactobacilli through comparative genomics of 213 strains and associated genera.</title>
        <authorList>
            <person name="Sun Z."/>
            <person name="Harris H.M."/>
            <person name="McCann A."/>
            <person name="Guo C."/>
            <person name="Argimon S."/>
            <person name="Zhang W."/>
            <person name="Yang X."/>
            <person name="Jeffery I.B."/>
            <person name="Cooney J.C."/>
            <person name="Kagawa T.F."/>
            <person name="Liu W."/>
            <person name="Song Y."/>
            <person name="Salvetti E."/>
            <person name="Wrobel A."/>
            <person name="Rasinkangas P."/>
            <person name="Parkhill J."/>
            <person name="Rea M.C."/>
            <person name="O'Sullivan O."/>
            <person name="Ritari J."/>
            <person name="Douillard F.P."/>
            <person name="Paul Ross R."/>
            <person name="Yang R."/>
            <person name="Briner A.E."/>
            <person name="Felis G.E."/>
            <person name="de Vos W.M."/>
            <person name="Barrangou R."/>
            <person name="Klaenhammer T.R."/>
            <person name="Caufield P.W."/>
            <person name="Cui Y."/>
            <person name="Zhang H."/>
            <person name="O'Toole P.W."/>
        </authorList>
    </citation>
    <scope>NUCLEOTIDE SEQUENCE [LARGE SCALE GENOMIC DNA]</scope>
    <source>
        <strain evidence="5 6">NBRC 103219</strain>
    </source>
</reference>
<dbReference type="SMART" id="SM00347">
    <property type="entry name" value="HTH_MARR"/>
    <property type="match status" value="1"/>
</dbReference>
<proteinExistence type="predicted"/>
<feature type="domain" description="HTH marR-type" evidence="4">
    <location>
        <begin position="1"/>
        <end position="134"/>
    </location>
</feature>
<dbReference type="InterPro" id="IPR000835">
    <property type="entry name" value="HTH_MarR-typ"/>
</dbReference>
<evidence type="ECO:0000256" key="2">
    <source>
        <dbReference type="ARBA" id="ARBA00023125"/>
    </source>
</evidence>
<evidence type="ECO:0000256" key="3">
    <source>
        <dbReference type="ARBA" id="ARBA00023163"/>
    </source>
</evidence>
<dbReference type="GO" id="GO:0003677">
    <property type="term" value="F:DNA binding"/>
    <property type="evidence" value="ECO:0007669"/>
    <property type="project" value="UniProtKB-KW"/>
</dbReference>